<keyword evidence="7 8" id="KW-0472">Membrane</keyword>
<gene>
    <name evidence="9" type="ORF">KOR34_23050</name>
</gene>
<organism evidence="9 10">
    <name type="scientific">Posidoniimonas corsicana</name>
    <dbReference type="NCBI Taxonomy" id="1938618"/>
    <lineage>
        <taxon>Bacteria</taxon>
        <taxon>Pseudomonadati</taxon>
        <taxon>Planctomycetota</taxon>
        <taxon>Planctomycetia</taxon>
        <taxon>Pirellulales</taxon>
        <taxon>Lacipirellulaceae</taxon>
        <taxon>Posidoniimonas</taxon>
    </lineage>
</organism>
<evidence type="ECO:0000256" key="1">
    <source>
        <dbReference type="ARBA" id="ARBA00004651"/>
    </source>
</evidence>
<reference evidence="9 10" key="1">
    <citation type="submission" date="2019-02" db="EMBL/GenBank/DDBJ databases">
        <title>Deep-cultivation of Planctomycetes and their phenomic and genomic characterization uncovers novel biology.</title>
        <authorList>
            <person name="Wiegand S."/>
            <person name="Jogler M."/>
            <person name="Boedeker C."/>
            <person name="Pinto D."/>
            <person name="Vollmers J."/>
            <person name="Rivas-Marin E."/>
            <person name="Kohn T."/>
            <person name="Peeters S.H."/>
            <person name="Heuer A."/>
            <person name="Rast P."/>
            <person name="Oberbeckmann S."/>
            <person name="Bunk B."/>
            <person name="Jeske O."/>
            <person name="Meyerdierks A."/>
            <person name="Storesund J.E."/>
            <person name="Kallscheuer N."/>
            <person name="Luecker S."/>
            <person name="Lage O.M."/>
            <person name="Pohl T."/>
            <person name="Merkel B.J."/>
            <person name="Hornburger P."/>
            <person name="Mueller R.-W."/>
            <person name="Bruemmer F."/>
            <person name="Labrenz M."/>
            <person name="Spormann A.M."/>
            <person name="Op Den Camp H."/>
            <person name="Overmann J."/>
            <person name="Amann R."/>
            <person name="Jetten M.S.M."/>
            <person name="Mascher T."/>
            <person name="Medema M.H."/>
            <person name="Devos D.P."/>
            <person name="Kaster A.-K."/>
            <person name="Ovreas L."/>
            <person name="Rohde M."/>
            <person name="Galperin M.Y."/>
            <person name="Jogler C."/>
        </authorList>
    </citation>
    <scope>NUCLEOTIDE SEQUENCE [LARGE SCALE GENOMIC DNA]</scope>
    <source>
        <strain evidence="9 10">KOR34</strain>
    </source>
</reference>
<dbReference type="Proteomes" id="UP000316714">
    <property type="component" value="Unassembled WGS sequence"/>
</dbReference>
<dbReference type="InterPro" id="IPR026392">
    <property type="entry name" value="Exo/Archaeosortase_dom"/>
</dbReference>
<feature type="transmembrane region" description="Helical" evidence="8">
    <location>
        <begin position="120"/>
        <end position="136"/>
    </location>
</feature>
<feature type="transmembrane region" description="Helical" evidence="8">
    <location>
        <begin position="96"/>
        <end position="114"/>
    </location>
</feature>
<proteinExistence type="predicted"/>
<evidence type="ECO:0000256" key="5">
    <source>
        <dbReference type="ARBA" id="ARBA00022801"/>
    </source>
</evidence>
<feature type="transmembrane region" description="Helical" evidence="8">
    <location>
        <begin position="185"/>
        <end position="204"/>
    </location>
</feature>
<dbReference type="GO" id="GO:0008233">
    <property type="term" value="F:peptidase activity"/>
    <property type="evidence" value="ECO:0007669"/>
    <property type="project" value="UniProtKB-KW"/>
</dbReference>
<dbReference type="GO" id="GO:0006508">
    <property type="term" value="P:proteolysis"/>
    <property type="evidence" value="ECO:0007669"/>
    <property type="project" value="UniProtKB-KW"/>
</dbReference>
<feature type="transmembrane region" description="Helical" evidence="8">
    <location>
        <begin position="35"/>
        <end position="54"/>
    </location>
</feature>
<dbReference type="Pfam" id="PF09721">
    <property type="entry name" value="Exosortase_EpsH"/>
    <property type="match status" value="1"/>
</dbReference>
<evidence type="ECO:0000313" key="9">
    <source>
        <dbReference type="EMBL" id="TWT37356.1"/>
    </source>
</evidence>
<comment type="subcellular location">
    <subcellularLocation>
        <location evidence="1">Cell membrane</location>
        <topology evidence="1">Multi-pass membrane protein</topology>
    </subcellularLocation>
</comment>
<feature type="transmembrane region" description="Helical" evidence="8">
    <location>
        <begin position="241"/>
        <end position="258"/>
    </location>
</feature>
<evidence type="ECO:0000256" key="7">
    <source>
        <dbReference type="ARBA" id="ARBA00023136"/>
    </source>
</evidence>
<evidence type="ECO:0000256" key="3">
    <source>
        <dbReference type="ARBA" id="ARBA00022670"/>
    </source>
</evidence>
<dbReference type="GO" id="GO:0005886">
    <property type="term" value="C:plasma membrane"/>
    <property type="evidence" value="ECO:0007669"/>
    <property type="project" value="UniProtKB-SubCell"/>
</dbReference>
<feature type="transmembrane region" description="Helical" evidence="8">
    <location>
        <begin position="157"/>
        <end position="179"/>
    </location>
</feature>
<protein>
    <submittedName>
        <fullName evidence="9">Transmembrane exosortase (Exosortase_EpsH)</fullName>
    </submittedName>
</protein>
<sequence length="459" mass="48944">MAANFPAAFPGAARNQPQGAELAPFSWQDSTQRNAWIATMASASVLVWSYWMMFKDAASDWDQPQYSHGWILPLIAMVMMWMLRPNKTANPGVERALQGVGAASIALIVAGQWAPSLQGVGLAVACLGGFGCALWGQPFAPAAAKSSGGIPYQRPELLWTVAAVGVALSAAGLLGVSVGPLNQDVLSMLGLMTIAIGFVLLAAFATPPTVVGWHEIAAGFLVVLLCCVVWSFGVYFDRMPLAQGAFVASAIGVLTIVGGMRLVRWVGPPVAFLMFMFPLPSLVEQRVLGLLQKIAVYLSEQVYTIMGVAAIRNANQISLPGLNDDIEMEIAAACSGLSMTNILIAMCVAIAILTTRPWWDRLIILLSAIPIAIVSNVFRIVVTGLIWMAMDQFAAGDPEYLARLRKPMHDWVGLIVMMPFALGLMMLELKILSMLSVPEESSLGKSQVVGRGAGGAPTQ</sequence>
<evidence type="ECO:0000256" key="6">
    <source>
        <dbReference type="ARBA" id="ARBA00022989"/>
    </source>
</evidence>
<feature type="transmembrane region" description="Helical" evidence="8">
    <location>
        <begin position="66"/>
        <end position="84"/>
    </location>
</feature>
<keyword evidence="5" id="KW-0378">Hydrolase</keyword>
<feature type="transmembrane region" description="Helical" evidence="8">
    <location>
        <begin position="216"/>
        <end position="235"/>
    </location>
</feature>
<comment type="caution">
    <text evidence="9">The sequence shown here is derived from an EMBL/GenBank/DDBJ whole genome shotgun (WGS) entry which is preliminary data.</text>
</comment>
<keyword evidence="3" id="KW-0645">Protease</keyword>
<feature type="transmembrane region" description="Helical" evidence="8">
    <location>
        <begin position="362"/>
        <end position="388"/>
    </location>
</feature>
<evidence type="ECO:0000256" key="4">
    <source>
        <dbReference type="ARBA" id="ARBA00022692"/>
    </source>
</evidence>
<keyword evidence="10" id="KW-1185">Reference proteome</keyword>
<feature type="transmembrane region" description="Helical" evidence="8">
    <location>
        <begin position="330"/>
        <end position="355"/>
    </location>
</feature>
<dbReference type="NCBIfam" id="TIGR04178">
    <property type="entry name" value="exo_archaeo"/>
    <property type="match status" value="1"/>
</dbReference>
<dbReference type="EMBL" id="SIHJ01000001">
    <property type="protein sequence ID" value="TWT37356.1"/>
    <property type="molecule type" value="Genomic_DNA"/>
</dbReference>
<evidence type="ECO:0000313" key="10">
    <source>
        <dbReference type="Proteomes" id="UP000316714"/>
    </source>
</evidence>
<dbReference type="AlphaFoldDB" id="A0A5C5VFD5"/>
<keyword evidence="2" id="KW-1003">Cell membrane</keyword>
<dbReference type="OrthoDB" id="9797363at2"/>
<evidence type="ECO:0000256" key="2">
    <source>
        <dbReference type="ARBA" id="ARBA00022475"/>
    </source>
</evidence>
<accession>A0A5C5VFD5</accession>
<evidence type="ECO:0000256" key="8">
    <source>
        <dbReference type="SAM" id="Phobius"/>
    </source>
</evidence>
<dbReference type="InterPro" id="IPR019127">
    <property type="entry name" value="Exosortase"/>
</dbReference>
<feature type="transmembrane region" description="Helical" evidence="8">
    <location>
        <begin position="408"/>
        <end position="427"/>
    </location>
</feature>
<keyword evidence="4 8" id="KW-0812">Transmembrane</keyword>
<name>A0A5C5VFD5_9BACT</name>
<keyword evidence="6 8" id="KW-1133">Transmembrane helix</keyword>